<dbReference type="PANTHER" id="PTHR11360">
    <property type="entry name" value="MONOCARBOXYLATE TRANSPORTER"/>
    <property type="match status" value="1"/>
</dbReference>
<name>A0A9D4CHN0_DREPO</name>
<dbReference type="InterPro" id="IPR011701">
    <property type="entry name" value="MFS"/>
</dbReference>
<feature type="transmembrane region" description="Helical" evidence="2">
    <location>
        <begin position="49"/>
        <end position="70"/>
    </location>
</feature>
<dbReference type="AlphaFoldDB" id="A0A9D4CHN0"/>
<gene>
    <name evidence="3" type="ORF">DPMN_051322</name>
</gene>
<feature type="transmembrane region" description="Helical" evidence="2">
    <location>
        <begin position="20"/>
        <end position="42"/>
    </location>
</feature>
<dbReference type="InterPro" id="IPR036259">
    <property type="entry name" value="MFS_trans_sf"/>
</dbReference>
<evidence type="ECO:0000313" key="4">
    <source>
        <dbReference type="Proteomes" id="UP000828390"/>
    </source>
</evidence>
<dbReference type="Pfam" id="PF07690">
    <property type="entry name" value="MFS_1"/>
    <property type="match status" value="1"/>
</dbReference>
<evidence type="ECO:0000256" key="2">
    <source>
        <dbReference type="SAM" id="Phobius"/>
    </source>
</evidence>
<dbReference type="PANTHER" id="PTHR11360:SF284">
    <property type="entry name" value="EG:103B4.3 PROTEIN-RELATED"/>
    <property type="match status" value="1"/>
</dbReference>
<evidence type="ECO:0000313" key="3">
    <source>
        <dbReference type="EMBL" id="KAH3725478.1"/>
    </source>
</evidence>
<sequence length="178" mass="18882">MTFGPFSSVLIGRLGNRVVMVSGGVICTVSLVASSFVTSLNVMFATFSFLYGIGTCMCTVPTMTITPAYFDKYLGVATGITVSGISFGTLLMSPLSQVIIVNDGWRTAFRVFAGFLCDQYNPQLTDSSPGAHEGTPDRGLESGPGPADLEELGVRRLDSGHRAGDVRLLYSLCALGEF</sequence>
<reference evidence="3" key="2">
    <citation type="submission" date="2020-11" db="EMBL/GenBank/DDBJ databases">
        <authorList>
            <person name="McCartney M.A."/>
            <person name="Auch B."/>
            <person name="Kono T."/>
            <person name="Mallez S."/>
            <person name="Becker A."/>
            <person name="Gohl D.M."/>
            <person name="Silverstein K.A.T."/>
            <person name="Koren S."/>
            <person name="Bechman K.B."/>
            <person name="Herman A."/>
            <person name="Abrahante J.E."/>
            <person name="Garbe J."/>
        </authorList>
    </citation>
    <scope>NUCLEOTIDE SEQUENCE</scope>
    <source>
        <strain evidence="3">Duluth1</strain>
        <tissue evidence="3">Whole animal</tissue>
    </source>
</reference>
<keyword evidence="2" id="KW-0812">Transmembrane</keyword>
<dbReference type="EMBL" id="JAIWYP010000012">
    <property type="protein sequence ID" value="KAH3725478.1"/>
    <property type="molecule type" value="Genomic_DNA"/>
</dbReference>
<feature type="region of interest" description="Disordered" evidence="1">
    <location>
        <begin position="126"/>
        <end position="146"/>
    </location>
</feature>
<keyword evidence="2" id="KW-0472">Membrane</keyword>
<organism evidence="3 4">
    <name type="scientific">Dreissena polymorpha</name>
    <name type="common">Zebra mussel</name>
    <name type="synonym">Mytilus polymorpha</name>
    <dbReference type="NCBI Taxonomy" id="45954"/>
    <lineage>
        <taxon>Eukaryota</taxon>
        <taxon>Metazoa</taxon>
        <taxon>Spiralia</taxon>
        <taxon>Lophotrochozoa</taxon>
        <taxon>Mollusca</taxon>
        <taxon>Bivalvia</taxon>
        <taxon>Autobranchia</taxon>
        <taxon>Heteroconchia</taxon>
        <taxon>Euheterodonta</taxon>
        <taxon>Imparidentia</taxon>
        <taxon>Neoheterodontei</taxon>
        <taxon>Myida</taxon>
        <taxon>Dreissenoidea</taxon>
        <taxon>Dreissenidae</taxon>
        <taxon>Dreissena</taxon>
    </lineage>
</organism>
<protein>
    <recommendedName>
        <fullName evidence="5">Major facilitator superfamily (MFS) profile domain-containing protein</fullName>
    </recommendedName>
</protein>
<dbReference type="Gene3D" id="1.20.1250.20">
    <property type="entry name" value="MFS general substrate transporter like domains"/>
    <property type="match status" value="1"/>
</dbReference>
<evidence type="ECO:0000256" key="1">
    <source>
        <dbReference type="SAM" id="MobiDB-lite"/>
    </source>
</evidence>
<dbReference type="SUPFAM" id="SSF103473">
    <property type="entry name" value="MFS general substrate transporter"/>
    <property type="match status" value="1"/>
</dbReference>
<keyword evidence="4" id="KW-1185">Reference proteome</keyword>
<evidence type="ECO:0008006" key="5">
    <source>
        <dbReference type="Google" id="ProtNLM"/>
    </source>
</evidence>
<accession>A0A9D4CHN0</accession>
<keyword evidence="2" id="KW-1133">Transmembrane helix</keyword>
<feature type="transmembrane region" description="Helical" evidence="2">
    <location>
        <begin position="76"/>
        <end position="100"/>
    </location>
</feature>
<proteinExistence type="predicted"/>
<comment type="caution">
    <text evidence="3">The sequence shown here is derived from an EMBL/GenBank/DDBJ whole genome shotgun (WGS) entry which is preliminary data.</text>
</comment>
<reference evidence="3" key="1">
    <citation type="journal article" date="2019" name="bioRxiv">
        <title>The Genome of the Zebra Mussel, Dreissena polymorpha: A Resource for Invasive Species Research.</title>
        <authorList>
            <person name="McCartney M.A."/>
            <person name="Auch B."/>
            <person name="Kono T."/>
            <person name="Mallez S."/>
            <person name="Zhang Y."/>
            <person name="Obille A."/>
            <person name="Becker A."/>
            <person name="Abrahante J.E."/>
            <person name="Garbe J."/>
            <person name="Badalamenti J.P."/>
            <person name="Herman A."/>
            <person name="Mangelson H."/>
            <person name="Liachko I."/>
            <person name="Sullivan S."/>
            <person name="Sone E.D."/>
            <person name="Koren S."/>
            <person name="Silverstein K.A.T."/>
            <person name="Beckman K.B."/>
            <person name="Gohl D.M."/>
        </authorList>
    </citation>
    <scope>NUCLEOTIDE SEQUENCE</scope>
    <source>
        <strain evidence="3">Duluth1</strain>
        <tissue evidence="3">Whole animal</tissue>
    </source>
</reference>
<dbReference type="Proteomes" id="UP000828390">
    <property type="component" value="Unassembled WGS sequence"/>
</dbReference>
<dbReference type="GO" id="GO:0022857">
    <property type="term" value="F:transmembrane transporter activity"/>
    <property type="evidence" value="ECO:0007669"/>
    <property type="project" value="InterPro"/>
</dbReference>
<dbReference type="InterPro" id="IPR050327">
    <property type="entry name" value="Proton-linked_MCT"/>
</dbReference>